<keyword evidence="5 11" id="KW-0378">Hydrolase</keyword>
<feature type="domain" description="Tetrahydrofolate dehydrogenase/cyclohydrolase NAD(P)-binding" evidence="13">
    <location>
        <begin position="138"/>
        <end position="279"/>
    </location>
</feature>
<comment type="caution">
    <text evidence="14">The sequence shown here is derived from an EMBL/GenBank/DDBJ whole genome shotgun (WGS) entry which is preliminary data.</text>
</comment>
<feature type="domain" description="Tetrahydrofolate dehydrogenase/cyclohydrolase catalytic" evidence="12">
    <location>
        <begin position="7"/>
        <end position="119"/>
    </location>
</feature>
<dbReference type="PATRIC" id="fig|38307.3.peg.1674"/>
<evidence type="ECO:0000256" key="1">
    <source>
        <dbReference type="ARBA" id="ARBA00004777"/>
    </source>
</evidence>
<dbReference type="Pfam" id="PF00763">
    <property type="entry name" value="THF_DHG_CYH"/>
    <property type="match status" value="1"/>
</dbReference>
<name>A0A1B6VK39_9PROT</name>
<dbReference type="PANTHER" id="PTHR48099">
    <property type="entry name" value="C-1-TETRAHYDROFOLATE SYNTHASE, CYTOPLASMIC-RELATED"/>
    <property type="match status" value="1"/>
</dbReference>
<comment type="catalytic activity">
    <reaction evidence="11">
        <text>(6R)-5,10-methylene-5,6,7,8-tetrahydrofolate + NADP(+) = (6R)-5,10-methenyltetrahydrofolate + NADPH</text>
        <dbReference type="Rhea" id="RHEA:22812"/>
        <dbReference type="ChEBI" id="CHEBI:15636"/>
        <dbReference type="ChEBI" id="CHEBI:57455"/>
        <dbReference type="ChEBI" id="CHEBI:57783"/>
        <dbReference type="ChEBI" id="CHEBI:58349"/>
        <dbReference type="EC" id="1.5.1.5"/>
    </reaction>
</comment>
<dbReference type="RefSeq" id="WP_064274386.1">
    <property type="nucleotide sequence ID" value="NZ_LUTU01000007.1"/>
</dbReference>
<dbReference type="InterPro" id="IPR046346">
    <property type="entry name" value="Aminoacid_DH-like_N_sf"/>
</dbReference>
<evidence type="ECO:0000256" key="9">
    <source>
        <dbReference type="ARBA" id="ARBA00023167"/>
    </source>
</evidence>
<evidence type="ECO:0000256" key="6">
    <source>
        <dbReference type="ARBA" id="ARBA00022857"/>
    </source>
</evidence>
<dbReference type="Gene3D" id="3.40.50.10860">
    <property type="entry name" value="Leucine Dehydrogenase, chain A, domain 1"/>
    <property type="match status" value="1"/>
</dbReference>
<protein>
    <recommendedName>
        <fullName evidence="11">Bifunctional protein FolD</fullName>
    </recommendedName>
    <domain>
        <recommendedName>
            <fullName evidence="11">Methylenetetrahydrofolate dehydrogenase</fullName>
            <ecNumber evidence="11">1.5.1.5</ecNumber>
        </recommendedName>
    </domain>
    <domain>
        <recommendedName>
            <fullName evidence="11">Methenyltetrahydrofolate cyclohydrolase</fullName>
            <ecNumber evidence="11">3.5.4.9</ecNumber>
        </recommendedName>
    </domain>
</protein>
<keyword evidence="8 11" id="KW-0368">Histidine biosynthesis</keyword>
<dbReference type="GO" id="GO:0005829">
    <property type="term" value="C:cytosol"/>
    <property type="evidence" value="ECO:0007669"/>
    <property type="project" value="TreeGrafter"/>
</dbReference>
<evidence type="ECO:0000313" key="15">
    <source>
        <dbReference type="Proteomes" id="UP000077786"/>
    </source>
</evidence>
<dbReference type="Proteomes" id="UP000077786">
    <property type="component" value="Unassembled WGS sequence"/>
</dbReference>
<dbReference type="InterPro" id="IPR020630">
    <property type="entry name" value="THF_DH/CycHdrlase_cat_dom"/>
</dbReference>
<keyword evidence="10 11" id="KW-0511">Multifunctional enzyme</keyword>
<keyword evidence="2 11" id="KW-0554">One-carbon metabolism</keyword>
<dbReference type="GO" id="GO:0006164">
    <property type="term" value="P:purine nucleotide biosynthetic process"/>
    <property type="evidence" value="ECO:0007669"/>
    <property type="project" value="UniProtKB-KW"/>
</dbReference>
<dbReference type="HAMAP" id="MF_01576">
    <property type="entry name" value="THF_DHG_CYH"/>
    <property type="match status" value="1"/>
</dbReference>
<comment type="subunit">
    <text evidence="11">Homodimer.</text>
</comment>
<dbReference type="GO" id="GO:0004488">
    <property type="term" value="F:methylenetetrahydrofolate dehydrogenase (NADP+) activity"/>
    <property type="evidence" value="ECO:0007669"/>
    <property type="project" value="UniProtKB-UniRule"/>
</dbReference>
<dbReference type="GO" id="GO:0004477">
    <property type="term" value="F:methenyltetrahydrofolate cyclohydrolase activity"/>
    <property type="evidence" value="ECO:0007669"/>
    <property type="project" value="UniProtKB-UniRule"/>
</dbReference>
<dbReference type="CDD" id="cd01080">
    <property type="entry name" value="NAD_bind_m-THF_DH_Cyclohyd"/>
    <property type="match status" value="1"/>
</dbReference>
<sequence length="293" mass="31349">MTIILHTSKLAQNYLASIKQQVRSQQKTLDRTPTLAVVTGSSDTGPSAYLRRIGSLAEQAGINLQVVDVAGQNERIFCQTVRELGANKQIDGILILFPLPEEISRQAIIDALPPEKDVDCLHPLNLGSIMNGAPYFEPCTATGALMTAEHLVGDLRGKDCVIIGSSPVVGRPLSMLLLDRGATVSVVHIDTQDIKSYCEKADVLFSAVGKARLVTADWIKPGSCLIDIGISYCPDEGRVVGDVDLKSVEDIAYAVTAVPDGVGPLTTCTLLANTVKSAFNRAELKFSYPALSQ</sequence>
<dbReference type="PANTHER" id="PTHR48099:SF5">
    <property type="entry name" value="C-1-TETRAHYDROFOLATE SYNTHASE, CYTOPLASMIC"/>
    <property type="match status" value="1"/>
</dbReference>
<evidence type="ECO:0000256" key="7">
    <source>
        <dbReference type="ARBA" id="ARBA00023002"/>
    </source>
</evidence>
<evidence type="ECO:0000256" key="5">
    <source>
        <dbReference type="ARBA" id="ARBA00022801"/>
    </source>
</evidence>
<keyword evidence="6 11" id="KW-0521">NADP</keyword>
<dbReference type="EMBL" id="LUTU01000007">
    <property type="protein sequence ID" value="OAJ67583.1"/>
    <property type="molecule type" value="Genomic_DNA"/>
</dbReference>
<gene>
    <name evidence="11" type="primary">folD</name>
    <name evidence="14" type="ORF">A0123_01625</name>
</gene>
<dbReference type="UniPathway" id="UPA00193"/>
<feature type="binding site" evidence="11">
    <location>
        <begin position="164"/>
        <end position="166"/>
    </location>
    <ligand>
        <name>NADP(+)</name>
        <dbReference type="ChEBI" id="CHEBI:58349"/>
    </ligand>
</feature>
<accession>A0A1B6VK39</accession>
<comment type="similarity">
    <text evidence="11">Belongs to the tetrahydrofolate dehydrogenase/cyclohydrolase family.</text>
</comment>
<dbReference type="SUPFAM" id="SSF53223">
    <property type="entry name" value="Aminoacid dehydrogenase-like, N-terminal domain"/>
    <property type="match status" value="1"/>
</dbReference>
<feature type="binding site" evidence="11">
    <location>
        <position position="230"/>
    </location>
    <ligand>
        <name>NADP(+)</name>
        <dbReference type="ChEBI" id="CHEBI:58349"/>
    </ligand>
</feature>
<dbReference type="PRINTS" id="PR00085">
    <property type="entry name" value="THFDHDRGNASE"/>
</dbReference>
<evidence type="ECO:0000256" key="10">
    <source>
        <dbReference type="ARBA" id="ARBA00023268"/>
    </source>
</evidence>
<dbReference type="GO" id="GO:0000105">
    <property type="term" value="P:L-histidine biosynthetic process"/>
    <property type="evidence" value="ECO:0007669"/>
    <property type="project" value="UniProtKB-KW"/>
</dbReference>
<organism evidence="14 15">
    <name type="scientific">Gluconobacter cerinus</name>
    <dbReference type="NCBI Taxonomy" id="38307"/>
    <lineage>
        <taxon>Bacteria</taxon>
        <taxon>Pseudomonadati</taxon>
        <taxon>Pseudomonadota</taxon>
        <taxon>Alphaproteobacteria</taxon>
        <taxon>Acetobacterales</taxon>
        <taxon>Acetobacteraceae</taxon>
        <taxon>Gluconobacter</taxon>
    </lineage>
</organism>
<evidence type="ECO:0000259" key="13">
    <source>
        <dbReference type="Pfam" id="PF02882"/>
    </source>
</evidence>
<dbReference type="Pfam" id="PF02882">
    <property type="entry name" value="THF_DHG_CYH_C"/>
    <property type="match status" value="1"/>
</dbReference>
<evidence type="ECO:0000256" key="2">
    <source>
        <dbReference type="ARBA" id="ARBA00022563"/>
    </source>
</evidence>
<evidence type="ECO:0000256" key="11">
    <source>
        <dbReference type="HAMAP-Rule" id="MF_01576"/>
    </source>
</evidence>
<dbReference type="InterPro" id="IPR020631">
    <property type="entry name" value="THF_DH/CycHdrlase_NAD-bd_dom"/>
</dbReference>
<dbReference type="GO" id="GO:0035999">
    <property type="term" value="P:tetrahydrofolate interconversion"/>
    <property type="evidence" value="ECO:0007669"/>
    <property type="project" value="UniProtKB-UniRule"/>
</dbReference>
<evidence type="ECO:0000256" key="3">
    <source>
        <dbReference type="ARBA" id="ARBA00022605"/>
    </source>
</evidence>
<dbReference type="EC" id="3.5.4.9" evidence="11"/>
<dbReference type="SUPFAM" id="SSF51735">
    <property type="entry name" value="NAD(P)-binding Rossmann-fold domains"/>
    <property type="match status" value="1"/>
</dbReference>
<comment type="pathway">
    <text evidence="1 11">One-carbon metabolism; tetrahydrofolate interconversion.</text>
</comment>
<dbReference type="AlphaFoldDB" id="A0A1B6VK39"/>
<comment type="catalytic activity">
    <reaction evidence="11">
        <text>(6R)-5,10-methenyltetrahydrofolate + H2O = (6R)-10-formyltetrahydrofolate + H(+)</text>
        <dbReference type="Rhea" id="RHEA:23700"/>
        <dbReference type="ChEBI" id="CHEBI:15377"/>
        <dbReference type="ChEBI" id="CHEBI:15378"/>
        <dbReference type="ChEBI" id="CHEBI:57455"/>
        <dbReference type="ChEBI" id="CHEBI:195366"/>
        <dbReference type="EC" id="3.5.4.9"/>
    </reaction>
</comment>
<evidence type="ECO:0000256" key="8">
    <source>
        <dbReference type="ARBA" id="ARBA00023102"/>
    </source>
</evidence>
<evidence type="ECO:0000259" key="12">
    <source>
        <dbReference type="Pfam" id="PF00763"/>
    </source>
</evidence>
<comment type="function">
    <text evidence="11">Catalyzes the oxidation of 5,10-methylenetetrahydrofolate to 5,10-methenyltetrahydrofolate and then the hydrolysis of 5,10-methenyltetrahydrofolate to 10-formyltetrahydrofolate.</text>
</comment>
<dbReference type="OrthoDB" id="7842413at2"/>
<keyword evidence="3 11" id="KW-0028">Amino-acid biosynthesis</keyword>
<keyword evidence="9 11" id="KW-0486">Methionine biosynthesis</keyword>
<dbReference type="InterPro" id="IPR000672">
    <property type="entry name" value="THF_DH/CycHdrlase"/>
</dbReference>
<keyword evidence="4 11" id="KW-0658">Purine biosynthesis</keyword>
<feature type="binding site" evidence="11">
    <location>
        <position position="189"/>
    </location>
    <ligand>
        <name>NADP(+)</name>
        <dbReference type="ChEBI" id="CHEBI:58349"/>
    </ligand>
</feature>
<dbReference type="InterPro" id="IPR036291">
    <property type="entry name" value="NAD(P)-bd_dom_sf"/>
</dbReference>
<proteinExistence type="inferred from homology"/>
<dbReference type="GO" id="GO:0009086">
    <property type="term" value="P:methionine biosynthetic process"/>
    <property type="evidence" value="ECO:0007669"/>
    <property type="project" value="UniProtKB-KW"/>
</dbReference>
<evidence type="ECO:0000313" key="14">
    <source>
        <dbReference type="EMBL" id="OAJ67583.1"/>
    </source>
</evidence>
<evidence type="ECO:0000256" key="4">
    <source>
        <dbReference type="ARBA" id="ARBA00022755"/>
    </source>
</evidence>
<dbReference type="Gene3D" id="3.40.50.720">
    <property type="entry name" value="NAD(P)-binding Rossmann-like Domain"/>
    <property type="match status" value="1"/>
</dbReference>
<keyword evidence="7 11" id="KW-0560">Oxidoreductase</keyword>
<reference evidence="14 15" key="1">
    <citation type="submission" date="2016-03" db="EMBL/GenBank/DDBJ databases">
        <title>Draft genome sequence of Gluconobacter cerinus strain CECT 9110.</title>
        <authorList>
            <person name="Sainz F."/>
            <person name="Mas A."/>
            <person name="Torija M.J."/>
        </authorList>
    </citation>
    <scope>NUCLEOTIDE SEQUENCE [LARGE SCALE GENOMIC DNA]</scope>
    <source>
        <strain evidence="14 15">CECT 9110</strain>
    </source>
</reference>
<dbReference type="EC" id="1.5.1.5" evidence="11"/>